<proteinExistence type="predicted"/>
<name>A0A315ZPI5_9FIRM</name>
<dbReference type="Pfam" id="PF00990">
    <property type="entry name" value="GGDEF"/>
    <property type="match status" value="1"/>
</dbReference>
<dbReference type="SMART" id="SM00267">
    <property type="entry name" value="GGDEF"/>
    <property type="match status" value="1"/>
</dbReference>
<evidence type="ECO:0000259" key="3">
    <source>
        <dbReference type="PROSITE" id="PS50883"/>
    </source>
</evidence>
<dbReference type="NCBIfam" id="TIGR00254">
    <property type="entry name" value="GGDEF"/>
    <property type="match status" value="1"/>
</dbReference>
<dbReference type="GO" id="GO:0071111">
    <property type="term" value="F:cyclic-guanylate-specific phosphodiesterase activity"/>
    <property type="evidence" value="ECO:0007669"/>
    <property type="project" value="InterPro"/>
</dbReference>
<dbReference type="InterPro" id="IPR000160">
    <property type="entry name" value="GGDEF_dom"/>
</dbReference>
<dbReference type="SUPFAM" id="SSF141868">
    <property type="entry name" value="EAL domain-like"/>
    <property type="match status" value="1"/>
</dbReference>
<reference evidence="6" key="1">
    <citation type="submission" date="2017-07" db="EMBL/GenBank/DDBJ databases">
        <authorList>
            <person name="Varghese N."/>
            <person name="Submissions S."/>
        </authorList>
    </citation>
    <scope>NUCLEOTIDE SEQUENCE [LARGE SCALE GENOMIC DNA]</scope>
    <source>
        <strain evidence="6">NLAE-zl-C134</strain>
    </source>
</reference>
<feature type="domain" description="GGDEF" evidence="4">
    <location>
        <begin position="469"/>
        <end position="602"/>
    </location>
</feature>
<dbReference type="AlphaFoldDB" id="A0A315ZPI5"/>
<dbReference type="SUPFAM" id="SSF55073">
    <property type="entry name" value="Nucleotide cyclase"/>
    <property type="match status" value="1"/>
</dbReference>
<dbReference type="OrthoDB" id="9805474at2"/>
<dbReference type="PANTHER" id="PTHR33121:SF71">
    <property type="entry name" value="OXYGEN SENSOR PROTEIN DOSP"/>
    <property type="match status" value="1"/>
</dbReference>
<dbReference type="InterPro" id="IPR029787">
    <property type="entry name" value="Nucleotide_cyclase"/>
</dbReference>
<dbReference type="CDD" id="cd01948">
    <property type="entry name" value="EAL"/>
    <property type="match status" value="1"/>
</dbReference>
<feature type="coiled-coil region" evidence="1">
    <location>
        <begin position="390"/>
        <end position="421"/>
    </location>
</feature>
<feature type="transmembrane region" description="Helical" evidence="2">
    <location>
        <begin position="12"/>
        <end position="32"/>
    </location>
</feature>
<dbReference type="PROSITE" id="PS50887">
    <property type="entry name" value="GGDEF"/>
    <property type="match status" value="1"/>
</dbReference>
<feature type="domain" description="EAL" evidence="3">
    <location>
        <begin position="611"/>
        <end position="861"/>
    </location>
</feature>
<protein>
    <submittedName>
        <fullName evidence="5">Diguanylate cyclase (GGDEF) domain-containing protein</fullName>
    </submittedName>
</protein>
<dbReference type="InterPro" id="IPR035919">
    <property type="entry name" value="EAL_sf"/>
</dbReference>
<feature type="transmembrane region" description="Helical" evidence="2">
    <location>
        <begin position="365"/>
        <end position="385"/>
    </location>
</feature>
<keyword evidence="2" id="KW-0472">Membrane</keyword>
<dbReference type="Proteomes" id="UP000254051">
    <property type="component" value="Unassembled WGS sequence"/>
</dbReference>
<dbReference type="InterPro" id="IPR001633">
    <property type="entry name" value="EAL_dom"/>
</dbReference>
<dbReference type="Pfam" id="PF04392">
    <property type="entry name" value="ABC_sub_bind"/>
    <property type="match status" value="1"/>
</dbReference>
<keyword evidence="1" id="KW-0175">Coiled coil</keyword>
<dbReference type="PANTHER" id="PTHR33121">
    <property type="entry name" value="CYCLIC DI-GMP PHOSPHODIESTERASE PDEF"/>
    <property type="match status" value="1"/>
</dbReference>
<sequence length="862" mass="99379">MTKEEAKLLVQKRIAVTIFLVLTFLMLIYYFFFYREDNTFVKKDYSSVKRVLFISSYSESFETVDLQKEGIKEGFANHNIQLDIEYMDTKKYVEKENEDLFYQTLRYKLKHTDKYDAILLGDDAALEFGETYQQELFQGIPMVFFCINNIDYAIRAGTNPYITGAVEKLYLKDTIDIAIQFQPKGKKIIAIYDSALSGQGDEKQFFSAKNDYPEYQFEGINSSKYTLQEFGEKLDKISGDSILIYMSSFEDVDGNQYTIPESVQFIVTHTHVPVYRVSSSTGIGEGLIGGKTVSYEKSGRKAASMVVEILNGANVADIPVVIKGESQYCFDYQVLKKYNINPSLVPQDAVIVNKEQTIFEKYERVMIPVFLFVFVCLSIIFITLIDNLKRSRLTKELQESHDKLQETYRKLIVTEEKLKQQYKENQEYTKYLETKEEVIRYQAEHDYLTELPNRRSAMDMLNMLIATKQNCTVIVMDIDDFKEINDSYGHACGDAVLKGISRRLLNLMQDQRFYASRLGGDEFLLIIKSIETGPDSKLMLQIKQVFSKPIIFEEKEQYIRVSMGVAYFKGGITEASEIISNADFAMYTAKKSGKNECFYYNSGMKNEMINRKNIKSILSEACRHDRFYVLYQPQVKAATGMIAGYEALLRLKDHAISPDQFISIAEETDIILTLGRIVTKKVVEQMAIWRGHGLDLRPVAINFSSKQIKDKGYVCYLKNLLDKYKISPELIEIEITESIFINNNENAMKLFEDFLSIGVKLALDDFGTGYSSINYLTYIPVKKIKIDKSLVDIFLKDEKDAFIENIIRLAHCLGLKITVEGVEEKQQHERLKDFECDYIQGYYFSRPITGEEIELLKSPIKK</sequence>
<dbReference type="Gene3D" id="3.40.50.2300">
    <property type="match status" value="2"/>
</dbReference>
<keyword evidence="6" id="KW-1185">Reference proteome</keyword>
<dbReference type="InterPro" id="IPR043128">
    <property type="entry name" value="Rev_trsase/Diguanyl_cyclase"/>
</dbReference>
<organism evidence="5 6">
    <name type="scientific">Faecalicatena contorta</name>
    <dbReference type="NCBI Taxonomy" id="39482"/>
    <lineage>
        <taxon>Bacteria</taxon>
        <taxon>Bacillati</taxon>
        <taxon>Bacillota</taxon>
        <taxon>Clostridia</taxon>
        <taxon>Lachnospirales</taxon>
        <taxon>Lachnospiraceae</taxon>
        <taxon>Faecalicatena</taxon>
    </lineage>
</organism>
<evidence type="ECO:0000313" key="5">
    <source>
        <dbReference type="EMBL" id="SUQ16225.1"/>
    </source>
</evidence>
<gene>
    <name evidence="5" type="ORF">SAMN05216529_12421</name>
</gene>
<dbReference type="PROSITE" id="PS50883">
    <property type="entry name" value="EAL"/>
    <property type="match status" value="1"/>
</dbReference>
<dbReference type="InterPro" id="IPR007487">
    <property type="entry name" value="ABC_transpt-TYRBP-like"/>
</dbReference>
<dbReference type="EMBL" id="UHJJ01000024">
    <property type="protein sequence ID" value="SUQ16225.1"/>
    <property type="molecule type" value="Genomic_DNA"/>
</dbReference>
<evidence type="ECO:0000313" key="6">
    <source>
        <dbReference type="Proteomes" id="UP000254051"/>
    </source>
</evidence>
<keyword evidence="2" id="KW-1133">Transmembrane helix</keyword>
<dbReference type="InterPro" id="IPR050706">
    <property type="entry name" value="Cyclic-di-GMP_PDE-like"/>
</dbReference>
<dbReference type="Gene3D" id="3.20.20.450">
    <property type="entry name" value="EAL domain"/>
    <property type="match status" value="1"/>
</dbReference>
<dbReference type="Gene3D" id="3.30.70.270">
    <property type="match status" value="1"/>
</dbReference>
<evidence type="ECO:0000259" key="4">
    <source>
        <dbReference type="PROSITE" id="PS50887"/>
    </source>
</evidence>
<keyword evidence="2" id="KW-0812">Transmembrane</keyword>
<evidence type="ECO:0000256" key="2">
    <source>
        <dbReference type="SAM" id="Phobius"/>
    </source>
</evidence>
<accession>A0A315ZPI5</accession>
<dbReference type="CDD" id="cd01949">
    <property type="entry name" value="GGDEF"/>
    <property type="match status" value="1"/>
</dbReference>
<dbReference type="Pfam" id="PF00563">
    <property type="entry name" value="EAL"/>
    <property type="match status" value="1"/>
</dbReference>
<dbReference type="RefSeq" id="WP_109714625.1">
    <property type="nucleotide sequence ID" value="NZ_QGDS01000024.1"/>
</dbReference>
<dbReference type="SMART" id="SM00052">
    <property type="entry name" value="EAL"/>
    <property type="match status" value="1"/>
</dbReference>
<evidence type="ECO:0000256" key="1">
    <source>
        <dbReference type="SAM" id="Coils"/>
    </source>
</evidence>